<feature type="transmembrane region" description="Helical" evidence="5">
    <location>
        <begin position="301"/>
        <end position="324"/>
    </location>
</feature>
<feature type="transmembrane region" description="Helical" evidence="5">
    <location>
        <begin position="60"/>
        <end position="79"/>
    </location>
</feature>
<comment type="subcellular location">
    <subcellularLocation>
        <location evidence="1">Membrane</location>
        <topology evidence="1">Multi-pass membrane protein</topology>
    </subcellularLocation>
</comment>
<feature type="transmembrane region" description="Helical" evidence="5">
    <location>
        <begin position="27"/>
        <end position="48"/>
    </location>
</feature>
<evidence type="ECO:0000256" key="3">
    <source>
        <dbReference type="ARBA" id="ARBA00022989"/>
    </source>
</evidence>
<feature type="transmembrane region" description="Helical" evidence="5">
    <location>
        <begin position="158"/>
        <end position="177"/>
    </location>
</feature>
<gene>
    <name evidence="6" type="ORF">QRX50_38525</name>
</gene>
<protein>
    <recommendedName>
        <fullName evidence="8">TDT family transporter</fullName>
    </recommendedName>
</protein>
<accession>A0A9Y2IC82</accession>
<dbReference type="InterPro" id="IPR038665">
    <property type="entry name" value="Voltage-dep_anion_channel_sf"/>
</dbReference>
<proteinExistence type="predicted"/>
<dbReference type="GO" id="GO:0046583">
    <property type="term" value="F:monoatomic cation efflux transmembrane transporter activity"/>
    <property type="evidence" value="ECO:0007669"/>
    <property type="project" value="TreeGrafter"/>
</dbReference>
<dbReference type="InterPro" id="IPR052951">
    <property type="entry name" value="Tellurite_res_ion_channel"/>
</dbReference>
<feature type="transmembrane region" description="Helical" evidence="5">
    <location>
        <begin position="246"/>
        <end position="264"/>
    </location>
</feature>
<dbReference type="AlphaFoldDB" id="A0A9Y2IC82"/>
<dbReference type="Proteomes" id="UP001236014">
    <property type="component" value="Chromosome"/>
</dbReference>
<name>A0A9Y2IC82_9PSEU</name>
<keyword evidence="4 5" id="KW-0472">Membrane</keyword>
<dbReference type="KEGG" id="acab:QRX50_38525"/>
<keyword evidence="2 5" id="KW-0812">Transmembrane</keyword>
<evidence type="ECO:0000256" key="2">
    <source>
        <dbReference type="ARBA" id="ARBA00022692"/>
    </source>
</evidence>
<dbReference type="EMBL" id="CP127294">
    <property type="protein sequence ID" value="WIX77249.1"/>
    <property type="molecule type" value="Genomic_DNA"/>
</dbReference>
<dbReference type="PANTHER" id="PTHR37955">
    <property type="entry name" value="TELLURITE RESISTANCE PROTEIN TEHA"/>
    <property type="match status" value="1"/>
</dbReference>
<evidence type="ECO:0000256" key="1">
    <source>
        <dbReference type="ARBA" id="ARBA00004141"/>
    </source>
</evidence>
<evidence type="ECO:0008006" key="8">
    <source>
        <dbReference type="Google" id="ProtNLM"/>
    </source>
</evidence>
<feature type="transmembrane region" description="Helical" evidence="5">
    <location>
        <begin position="125"/>
        <end position="146"/>
    </location>
</feature>
<feature type="transmembrane region" description="Helical" evidence="5">
    <location>
        <begin position="100"/>
        <end position="119"/>
    </location>
</feature>
<evidence type="ECO:0000313" key="7">
    <source>
        <dbReference type="Proteomes" id="UP001236014"/>
    </source>
</evidence>
<evidence type="ECO:0000313" key="6">
    <source>
        <dbReference type="EMBL" id="WIX77249.1"/>
    </source>
</evidence>
<dbReference type="PANTHER" id="PTHR37955:SF1">
    <property type="entry name" value="DEP DOMAIN-CONTAINING PROTEIN"/>
    <property type="match status" value="1"/>
</dbReference>
<feature type="transmembrane region" description="Helical" evidence="5">
    <location>
        <begin position="183"/>
        <end position="202"/>
    </location>
</feature>
<organism evidence="6 7">
    <name type="scientific">Amycolatopsis carbonis</name>
    <dbReference type="NCBI Taxonomy" id="715471"/>
    <lineage>
        <taxon>Bacteria</taxon>
        <taxon>Bacillati</taxon>
        <taxon>Actinomycetota</taxon>
        <taxon>Actinomycetes</taxon>
        <taxon>Pseudonocardiales</taxon>
        <taxon>Pseudonocardiaceae</taxon>
        <taxon>Amycolatopsis</taxon>
    </lineage>
</organism>
<evidence type="ECO:0000256" key="4">
    <source>
        <dbReference type="ARBA" id="ARBA00023136"/>
    </source>
</evidence>
<dbReference type="CDD" id="cd09322">
    <property type="entry name" value="TDT_TehA_like"/>
    <property type="match status" value="1"/>
</dbReference>
<feature type="transmembrane region" description="Helical" evidence="5">
    <location>
        <begin position="214"/>
        <end position="234"/>
    </location>
</feature>
<dbReference type="Gene3D" id="1.50.10.150">
    <property type="entry name" value="Voltage-dependent anion channel"/>
    <property type="match status" value="1"/>
</dbReference>
<evidence type="ECO:0000256" key="5">
    <source>
        <dbReference type="SAM" id="Phobius"/>
    </source>
</evidence>
<keyword evidence="7" id="KW-1185">Reference proteome</keyword>
<dbReference type="InterPro" id="IPR004695">
    <property type="entry name" value="SLAC1/Mae1/Ssu1/TehA"/>
</dbReference>
<sequence>MTSTAVPATPSADRADSAPARIAPARYPLTTFAISFGLVGLAGVWTRAAPALALPRAVPQVFWAVAAIAWVWLMIAHAVRGLKSEQQLIDHLRHPAQGPIASLAPVVAMLLANDLFTWSPVAGRILYLLALATSAVFAAWILASWFEGRLGLEAVHAGYLLPTVAPGLIGADVAYSLGYHGLAWGLFAVGVFFSAVMTPIIVQRLSFHSPLPAALQPTTAILLAPPPVAGLAWFTMHGFTRDPAASAIAGIGVLMLLVQAMMLTRYRKLPFSLGFWSFTFPLAASVSLTEKWLQLLEPAGWRIYTGVLAGAFTVFLAVIAAFSLRPVARKLGFSSHRKAVATN</sequence>
<keyword evidence="3 5" id="KW-1133">Transmembrane helix</keyword>
<reference evidence="6 7" key="1">
    <citation type="submission" date="2023-06" db="EMBL/GenBank/DDBJ databases">
        <authorList>
            <person name="Oyuntsetseg B."/>
            <person name="Kim S.B."/>
        </authorList>
    </citation>
    <scope>NUCLEOTIDE SEQUENCE [LARGE SCALE GENOMIC DNA]</scope>
    <source>
        <strain evidence="6 7">2-15</strain>
    </source>
</reference>
<dbReference type="Pfam" id="PF03595">
    <property type="entry name" value="SLAC1"/>
    <property type="match status" value="1"/>
</dbReference>
<dbReference type="RefSeq" id="WP_285967990.1">
    <property type="nucleotide sequence ID" value="NZ_CP127294.1"/>
</dbReference>
<dbReference type="GO" id="GO:0005886">
    <property type="term" value="C:plasma membrane"/>
    <property type="evidence" value="ECO:0007669"/>
    <property type="project" value="TreeGrafter"/>
</dbReference>